<dbReference type="PANTHER" id="PTHR24286">
    <property type="entry name" value="CYTOCHROME P450 26"/>
    <property type="match status" value="1"/>
</dbReference>
<dbReference type="GO" id="GO:0004497">
    <property type="term" value="F:monooxygenase activity"/>
    <property type="evidence" value="ECO:0007669"/>
    <property type="project" value="InterPro"/>
</dbReference>
<dbReference type="SUPFAM" id="SSF48264">
    <property type="entry name" value="Cytochrome P450"/>
    <property type="match status" value="1"/>
</dbReference>
<dbReference type="OrthoDB" id="1372046at2759"/>
<dbReference type="Gene3D" id="1.10.630.10">
    <property type="entry name" value="Cytochrome P450"/>
    <property type="match status" value="1"/>
</dbReference>
<gene>
    <name evidence="3" type="ORF">H5410_008764</name>
</gene>
<dbReference type="InterPro" id="IPR036396">
    <property type="entry name" value="Cyt_P450_sf"/>
</dbReference>
<dbReference type="AlphaFoldDB" id="A0A9J6AHJ6"/>
<dbReference type="PANTHER" id="PTHR24286:SF53">
    <property type="entry name" value="BETA-AMYRIN 28-OXIDASE-LIKE"/>
    <property type="match status" value="1"/>
</dbReference>
<sequence>MQGHDAILRCHLQTDWNCPQIKVLPAVRKYIFSLACKLFDDTKKVERLSKYIEDISTGLLSMPINLPGTTFNRASQKMRKEVQEVIKQRKSDLSENKIATPDDILFQMLQATNEQQQFFNESDIASYIVGYSTVNAAITIIMKYMAEYPNIYSEVLEGTKLH</sequence>
<dbReference type="EMBL" id="JACXVP010000002">
    <property type="protein sequence ID" value="KAG5623546.1"/>
    <property type="molecule type" value="Genomic_DNA"/>
</dbReference>
<protein>
    <recommendedName>
        <fullName evidence="5">Cytochrome P450</fullName>
    </recommendedName>
</protein>
<evidence type="ECO:0000256" key="1">
    <source>
        <dbReference type="ARBA" id="ARBA00022723"/>
    </source>
</evidence>
<organism evidence="3 4">
    <name type="scientific">Solanum commersonii</name>
    <name type="common">Commerson's wild potato</name>
    <name type="synonym">Commerson's nightshade</name>
    <dbReference type="NCBI Taxonomy" id="4109"/>
    <lineage>
        <taxon>Eukaryota</taxon>
        <taxon>Viridiplantae</taxon>
        <taxon>Streptophyta</taxon>
        <taxon>Embryophyta</taxon>
        <taxon>Tracheophyta</taxon>
        <taxon>Spermatophyta</taxon>
        <taxon>Magnoliopsida</taxon>
        <taxon>eudicotyledons</taxon>
        <taxon>Gunneridae</taxon>
        <taxon>Pentapetalae</taxon>
        <taxon>asterids</taxon>
        <taxon>lamiids</taxon>
        <taxon>Solanales</taxon>
        <taxon>Solanaceae</taxon>
        <taxon>Solanoideae</taxon>
        <taxon>Solaneae</taxon>
        <taxon>Solanum</taxon>
    </lineage>
</organism>
<accession>A0A9J6AHJ6</accession>
<proteinExistence type="predicted"/>
<keyword evidence="1" id="KW-0479">Metal-binding</keyword>
<dbReference type="GO" id="GO:0005506">
    <property type="term" value="F:iron ion binding"/>
    <property type="evidence" value="ECO:0007669"/>
    <property type="project" value="InterPro"/>
</dbReference>
<dbReference type="GO" id="GO:0020037">
    <property type="term" value="F:heme binding"/>
    <property type="evidence" value="ECO:0007669"/>
    <property type="project" value="InterPro"/>
</dbReference>
<keyword evidence="2" id="KW-0408">Iron</keyword>
<dbReference type="Proteomes" id="UP000824120">
    <property type="component" value="Chromosome 2"/>
</dbReference>
<evidence type="ECO:0000313" key="4">
    <source>
        <dbReference type="Proteomes" id="UP000824120"/>
    </source>
</evidence>
<evidence type="ECO:0000313" key="3">
    <source>
        <dbReference type="EMBL" id="KAG5623546.1"/>
    </source>
</evidence>
<evidence type="ECO:0000256" key="2">
    <source>
        <dbReference type="ARBA" id="ARBA00023004"/>
    </source>
</evidence>
<name>A0A9J6AHJ6_SOLCO</name>
<dbReference type="GO" id="GO:0016125">
    <property type="term" value="P:sterol metabolic process"/>
    <property type="evidence" value="ECO:0007669"/>
    <property type="project" value="TreeGrafter"/>
</dbReference>
<evidence type="ECO:0008006" key="5">
    <source>
        <dbReference type="Google" id="ProtNLM"/>
    </source>
</evidence>
<dbReference type="GO" id="GO:0016705">
    <property type="term" value="F:oxidoreductase activity, acting on paired donors, with incorporation or reduction of molecular oxygen"/>
    <property type="evidence" value="ECO:0007669"/>
    <property type="project" value="InterPro"/>
</dbReference>
<reference evidence="3 4" key="1">
    <citation type="submission" date="2020-09" db="EMBL/GenBank/DDBJ databases">
        <title>De no assembly of potato wild relative species, Solanum commersonii.</title>
        <authorList>
            <person name="Cho K."/>
        </authorList>
    </citation>
    <scope>NUCLEOTIDE SEQUENCE [LARGE SCALE GENOMIC DNA]</scope>
    <source>
        <strain evidence="3">LZ3.2</strain>
        <tissue evidence="3">Leaf</tissue>
    </source>
</reference>
<keyword evidence="4" id="KW-1185">Reference proteome</keyword>
<comment type="caution">
    <text evidence="3">The sequence shown here is derived from an EMBL/GenBank/DDBJ whole genome shotgun (WGS) entry which is preliminary data.</text>
</comment>